<accession>A0A951QFN7</accession>
<gene>
    <name evidence="1" type="ORF">KME15_20050</name>
</gene>
<dbReference type="Proteomes" id="UP000757435">
    <property type="component" value="Unassembled WGS sequence"/>
</dbReference>
<reference evidence="1" key="2">
    <citation type="journal article" date="2022" name="Microbiol. Resour. Announc.">
        <title>Metagenome Sequencing to Explore Phylogenomics of Terrestrial Cyanobacteria.</title>
        <authorList>
            <person name="Ward R.D."/>
            <person name="Stajich J.E."/>
            <person name="Johansen J.R."/>
            <person name="Huntemann M."/>
            <person name="Clum A."/>
            <person name="Foster B."/>
            <person name="Foster B."/>
            <person name="Roux S."/>
            <person name="Palaniappan K."/>
            <person name="Varghese N."/>
            <person name="Mukherjee S."/>
            <person name="Reddy T.B.K."/>
            <person name="Daum C."/>
            <person name="Copeland A."/>
            <person name="Chen I.A."/>
            <person name="Ivanova N.N."/>
            <person name="Kyrpides N.C."/>
            <person name="Shapiro N."/>
            <person name="Eloe-Fadrosh E.A."/>
            <person name="Pietrasiak N."/>
        </authorList>
    </citation>
    <scope>NUCLEOTIDE SEQUENCE</scope>
    <source>
        <strain evidence="1">UHER 2000/2452</strain>
    </source>
</reference>
<evidence type="ECO:0000313" key="2">
    <source>
        <dbReference type="Proteomes" id="UP000757435"/>
    </source>
</evidence>
<evidence type="ECO:0000313" key="1">
    <source>
        <dbReference type="EMBL" id="MBW4660975.1"/>
    </source>
</evidence>
<organism evidence="1 2">
    <name type="scientific">Drouetiella hepatica Uher 2000/2452</name>
    <dbReference type="NCBI Taxonomy" id="904376"/>
    <lineage>
        <taxon>Bacteria</taxon>
        <taxon>Bacillati</taxon>
        <taxon>Cyanobacteriota</taxon>
        <taxon>Cyanophyceae</taxon>
        <taxon>Oculatellales</taxon>
        <taxon>Oculatellaceae</taxon>
        <taxon>Drouetiella</taxon>
    </lineage>
</organism>
<name>A0A951QFN7_9CYAN</name>
<comment type="caution">
    <text evidence="1">The sequence shown here is derived from an EMBL/GenBank/DDBJ whole genome shotgun (WGS) entry which is preliminary data.</text>
</comment>
<reference evidence="1" key="1">
    <citation type="submission" date="2021-05" db="EMBL/GenBank/DDBJ databases">
        <authorList>
            <person name="Pietrasiak N."/>
            <person name="Ward R."/>
            <person name="Stajich J.E."/>
            <person name="Kurbessoian T."/>
        </authorList>
    </citation>
    <scope>NUCLEOTIDE SEQUENCE</scope>
    <source>
        <strain evidence="1">UHER 2000/2452</strain>
    </source>
</reference>
<dbReference type="AlphaFoldDB" id="A0A951QFN7"/>
<sequence>MQAKALYAAFKQLNSIVPSESKLRIHDEAMSCVRIICDGKQTTIAAYNLDGRWKRIVLPPEPTTFEVLCPFYLVKKWLRAVARTCEQVWINAIATGIEFTSDTFRYTFSAPGVERYPVMPDERRSPVVAPAPEPKDAIVPFTRPIRVHPEVGTLEPESSEATVQLLKQLAGEVKTPMPNHVISLDEIKSAVAVSLRPDQAFEAVCAITSMIPYSQDVSEFEGRYLIIHATEVSGELEDQMMKGLRDLEIDRTDAPMNSILGYAFIKEVKKYTPATWEEDYQAEVHGYPVSLAEISAAAGNGDVWGVILERPMMFSEPIALKSGLLHEFWTPNNPSHSAAFRKCFESDRIVVDIEREAEVEEVEG</sequence>
<dbReference type="EMBL" id="JAHHHD010000028">
    <property type="protein sequence ID" value="MBW4660975.1"/>
    <property type="molecule type" value="Genomic_DNA"/>
</dbReference>
<protein>
    <submittedName>
        <fullName evidence="1">Uncharacterized protein</fullName>
    </submittedName>
</protein>
<proteinExistence type="predicted"/>